<protein>
    <submittedName>
        <fullName evidence="1">Uncharacterized protein</fullName>
    </submittedName>
</protein>
<comment type="caution">
    <text evidence="1">The sequence shown here is derived from an EMBL/GenBank/DDBJ whole genome shotgun (WGS) entry which is preliminary data.</text>
</comment>
<evidence type="ECO:0000313" key="1">
    <source>
        <dbReference type="EMBL" id="KAK2120651.1"/>
    </source>
</evidence>
<accession>A0ABQ9WH54</accession>
<reference evidence="1 2" key="1">
    <citation type="submission" date="2023-05" db="EMBL/GenBank/DDBJ databases">
        <title>B98-5 Cell Line De Novo Hybrid Assembly: An Optical Mapping Approach.</title>
        <authorList>
            <person name="Kananen K."/>
            <person name="Auerbach J.A."/>
            <person name="Kautto E."/>
            <person name="Blachly J.S."/>
        </authorList>
    </citation>
    <scope>NUCLEOTIDE SEQUENCE [LARGE SCALE GENOMIC DNA]</scope>
    <source>
        <strain evidence="1">B95-8</strain>
        <tissue evidence="1">Cell line</tissue>
    </source>
</reference>
<name>A0ABQ9WH54_SAGOE</name>
<keyword evidence="2" id="KW-1185">Reference proteome</keyword>
<gene>
    <name evidence="1" type="ORF">P7K49_002037</name>
</gene>
<sequence length="132" mass="14492">MALFQGGLCSLTTRGCWKHRGCIQLWEVDRDRGHTPTQVAESSMSREGWELALDFAESPVEESQESDSWRLGEQRCGAGVPGAGGPGAGVEPEAQRWVWPALLVLLLRGLTLSWHPCAARAQLCTHPEPSWV</sequence>
<dbReference type="Proteomes" id="UP001266305">
    <property type="component" value="Unassembled WGS sequence"/>
</dbReference>
<dbReference type="EMBL" id="JASSZA010000001">
    <property type="protein sequence ID" value="KAK2120651.1"/>
    <property type="molecule type" value="Genomic_DNA"/>
</dbReference>
<evidence type="ECO:0000313" key="2">
    <source>
        <dbReference type="Proteomes" id="UP001266305"/>
    </source>
</evidence>
<organism evidence="1 2">
    <name type="scientific">Saguinus oedipus</name>
    <name type="common">Cotton-top tamarin</name>
    <name type="synonym">Oedipomidas oedipus</name>
    <dbReference type="NCBI Taxonomy" id="9490"/>
    <lineage>
        <taxon>Eukaryota</taxon>
        <taxon>Metazoa</taxon>
        <taxon>Chordata</taxon>
        <taxon>Craniata</taxon>
        <taxon>Vertebrata</taxon>
        <taxon>Euteleostomi</taxon>
        <taxon>Mammalia</taxon>
        <taxon>Eutheria</taxon>
        <taxon>Euarchontoglires</taxon>
        <taxon>Primates</taxon>
        <taxon>Haplorrhini</taxon>
        <taxon>Platyrrhini</taxon>
        <taxon>Cebidae</taxon>
        <taxon>Callitrichinae</taxon>
        <taxon>Saguinus</taxon>
    </lineage>
</organism>
<proteinExistence type="predicted"/>